<keyword evidence="1" id="KW-0732">Signal</keyword>
<dbReference type="SUPFAM" id="SSF49899">
    <property type="entry name" value="Concanavalin A-like lectins/glucanases"/>
    <property type="match status" value="1"/>
</dbReference>
<dbReference type="InterPro" id="IPR013320">
    <property type="entry name" value="ConA-like_dom_sf"/>
</dbReference>
<keyword evidence="4" id="KW-1185">Reference proteome</keyword>
<reference evidence="3 4" key="1">
    <citation type="submission" date="2018-01" db="EMBL/GenBank/DDBJ databases">
        <title>Draft genome sequence of Paucibacter aquatile CR182 isolated from freshwater of the Nakdong River.</title>
        <authorList>
            <person name="Choi A."/>
            <person name="Chung E.J."/>
        </authorList>
    </citation>
    <scope>NUCLEOTIDE SEQUENCE [LARGE SCALE GENOMIC DNA]</scope>
    <source>
        <strain evidence="3 4">CR182</strain>
    </source>
</reference>
<dbReference type="AlphaFoldDB" id="A0A2N8KTW9"/>
<sequence length="209" mass="21284">MKLAKKCLLGLAGATLALAAQADTYTEGFDNLAASGWTLTNNSSPAGQAWFQGVPEYFAAQSGGSGSYAAANFLSAAAGAGSISNWLISPELTLGGANTVSFFARTEAVEGFSDTVKVYFNAGADVATSSFTSLLGTVTLSTSGWTQYTFALPSAATGRIAFEYAVSDAATANLAAIDSVSVSAVPEPASFALMGLGVLGLAFLRRRQD</sequence>
<evidence type="ECO:0000256" key="1">
    <source>
        <dbReference type="SAM" id="SignalP"/>
    </source>
</evidence>
<feature type="chain" id="PRO_5014931962" description="Ice-binding protein C-terminal domain-containing protein" evidence="1">
    <location>
        <begin position="23"/>
        <end position="209"/>
    </location>
</feature>
<organism evidence="3 4">
    <name type="scientific">Kinneretia aquatilis</name>
    <dbReference type="NCBI Taxonomy" id="2070761"/>
    <lineage>
        <taxon>Bacteria</taxon>
        <taxon>Pseudomonadati</taxon>
        <taxon>Pseudomonadota</taxon>
        <taxon>Betaproteobacteria</taxon>
        <taxon>Burkholderiales</taxon>
        <taxon>Sphaerotilaceae</taxon>
        <taxon>Roseateles</taxon>
    </lineage>
</organism>
<dbReference type="NCBIfam" id="NF038128">
    <property type="entry name" value="choice_anch_J"/>
    <property type="match status" value="1"/>
</dbReference>
<dbReference type="EMBL" id="POSP01000003">
    <property type="protein sequence ID" value="PND36894.1"/>
    <property type="molecule type" value="Genomic_DNA"/>
</dbReference>
<dbReference type="OrthoDB" id="8591592at2"/>
<dbReference type="Gene3D" id="2.60.120.200">
    <property type="match status" value="1"/>
</dbReference>
<gene>
    <name evidence="3" type="ORF">C1O66_04630</name>
</gene>
<feature type="domain" description="Ice-binding protein C-terminal" evidence="2">
    <location>
        <begin position="184"/>
        <end position="207"/>
    </location>
</feature>
<evidence type="ECO:0000313" key="4">
    <source>
        <dbReference type="Proteomes" id="UP000235916"/>
    </source>
</evidence>
<dbReference type="Pfam" id="PF07589">
    <property type="entry name" value="PEP-CTERM"/>
    <property type="match status" value="1"/>
</dbReference>
<evidence type="ECO:0000313" key="3">
    <source>
        <dbReference type="EMBL" id="PND36894.1"/>
    </source>
</evidence>
<feature type="signal peptide" evidence="1">
    <location>
        <begin position="1"/>
        <end position="22"/>
    </location>
</feature>
<dbReference type="InterPro" id="IPR013424">
    <property type="entry name" value="Ice-binding_C"/>
</dbReference>
<evidence type="ECO:0000259" key="2">
    <source>
        <dbReference type="Pfam" id="PF07589"/>
    </source>
</evidence>
<dbReference type="NCBIfam" id="TIGR02595">
    <property type="entry name" value="PEP_CTERM"/>
    <property type="match status" value="1"/>
</dbReference>
<name>A0A2N8KTW9_9BURK</name>
<proteinExistence type="predicted"/>
<protein>
    <recommendedName>
        <fullName evidence="2">Ice-binding protein C-terminal domain-containing protein</fullName>
    </recommendedName>
</protein>
<dbReference type="Proteomes" id="UP000235916">
    <property type="component" value="Unassembled WGS sequence"/>
</dbReference>
<comment type="caution">
    <text evidence="3">The sequence shown here is derived from an EMBL/GenBank/DDBJ whole genome shotgun (WGS) entry which is preliminary data.</text>
</comment>
<accession>A0A2N8KTW9</accession>